<dbReference type="AlphaFoldDB" id="A0A8E2JTJ4"/>
<feature type="compositionally biased region" description="Basic and acidic residues" evidence="1">
    <location>
        <begin position="69"/>
        <end position="82"/>
    </location>
</feature>
<evidence type="ECO:0000256" key="1">
    <source>
        <dbReference type="SAM" id="MobiDB-lite"/>
    </source>
</evidence>
<feature type="compositionally biased region" description="Basic and acidic residues" evidence="1">
    <location>
        <begin position="35"/>
        <end position="48"/>
    </location>
</feature>
<keyword evidence="3" id="KW-1185">Reference proteome</keyword>
<dbReference type="OrthoDB" id="2154091at2759"/>
<reference evidence="2 3" key="1">
    <citation type="journal article" date="2016" name="Nat. Commun.">
        <title>Ectomycorrhizal ecology is imprinted in the genome of the dominant symbiotic fungus Cenococcum geophilum.</title>
        <authorList>
            <consortium name="DOE Joint Genome Institute"/>
            <person name="Peter M."/>
            <person name="Kohler A."/>
            <person name="Ohm R.A."/>
            <person name="Kuo A."/>
            <person name="Krutzmann J."/>
            <person name="Morin E."/>
            <person name="Arend M."/>
            <person name="Barry K.W."/>
            <person name="Binder M."/>
            <person name="Choi C."/>
            <person name="Clum A."/>
            <person name="Copeland A."/>
            <person name="Grisel N."/>
            <person name="Haridas S."/>
            <person name="Kipfer T."/>
            <person name="LaButti K."/>
            <person name="Lindquist E."/>
            <person name="Lipzen A."/>
            <person name="Maire R."/>
            <person name="Meier B."/>
            <person name="Mihaltcheva S."/>
            <person name="Molinier V."/>
            <person name="Murat C."/>
            <person name="Poggeler S."/>
            <person name="Quandt C.A."/>
            <person name="Sperisen C."/>
            <person name="Tritt A."/>
            <person name="Tisserant E."/>
            <person name="Crous P.W."/>
            <person name="Henrissat B."/>
            <person name="Nehls U."/>
            <person name="Egli S."/>
            <person name="Spatafora J.W."/>
            <person name="Grigoriev I.V."/>
            <person name="Martin F.M."/>
        </authorList>
    </citation>
    <scope>NUCLEOTIDE SEQUENCE [LARGE SCALE GENOMIC DNA]</scope>
    <source>
        <strain evidence="2 3">CBS 207.34</strain>
    </source>
</reference>
<name>A0A8E2JTJ4_9PEZI</name>
<accession>A0A8E2JTJ4</accession>
<organism evidence="2 3">
    <name type="scientific">Glonium stellatum</name>
    <dbReference type="NCBI Taxonomy" id="574774"/>
    <lineage>
        <taxon>Eukaryota</taxon>
        <taxon>Fungi</taxon>
        <taxon>Dikarya</taxon>
        <taxon>Ascomycota</taxon>
        <taxon>Pezizomycotina</taxon>
        <taxon>Dothideomycetes</taxon>
        <taxon>Pleosporomycetidae</taxon>
        <taxon>Gloniales</taxon>
        <taxon>Gloniaceae</taxon>
        <taxon>Glonium</taxon>
    </lineage>
</organism>
<proteinExistence type="predicted"/>
<evidence type="ECO:0000313" key="2">
    <source>
        <dbReference type="EMBL" id="OCL08958.1"/>
    </source>
</evidence>
<evidence type="ECO:0000313" key="3">
    <source>
        <dbReference type="Proteomes" id="UP000250140"/>
    </source>
</evidence>
<feature type="compositionally biased region" description="Polar residues" evidence="1">
    <location>
        <begin position="52"/>
        <end position="65"/>
    </location>
</feature>
<sequence>MCSLTERVALLENMLKERGAEPPPANHPPKTRHAIPRDKDSSPQREAGKPPNNVQEHSSPGSQQDDFIDIDHIGQDNGSNRDDEGDAPSPPVLSHPKKDGMI</sequence>
<gene>
    <name evidence="2" type="ORF">AOQ84DRAFT_363673</name>
</gene>
<dbReference type="Proteomes" id="UP000250140">
    <property type="component" value="Unassembled WGS sequence"/>
</dbReference>
<dbReference type="EMBL" id="KV749547">
    <property type="protein sequence ID" value="OCL08958.1"/>
    <property type="molecule type" value="Genomic_DNA"/>
</dbReference>
<protein>
    <submittedName>
        <fullName evidence="2">Uncharacterized protein</fullName>
    </submittedName>
</protein>
<feature type="region of interest" description="Disordered" evidence="1">
    <location>
        <begin position="15"/>
        <end position="102"/>
    </location>
</feature>